<dbReference type="Pfam" id="PF13649">
    <property type="entry name" value="Methyltransf_25"/>
    <property type="match status" value="1"/>
</dbReference>
<evidence type="ECO:0000313" key="3">
    <source>
        <dbReference type="Proteomes" id="UP001224781"/>
    </source>
</evidence>
<dbReference type="Gene3D" id="3.40.50.150">
    <property type="entry name" value="Vaccinia Virus protein VP39"/>
    <property type="match status" value="1"/>
</dbReference>
<sequence>MSRIYQTQETIDSAKIQSFFNSRAKKEASAVDAVMLQSAGSTIASDRNAYECEHLLPRPALPVAILELGCGAGRIALAYRDAGHRYMGLDFSQELILRAKAENGSSEHIQFQVAEVPFVEAETLKIQPPYDLVIVTALLLYLNDEAVLKTFELISKLSAPSSQIYIRESLSDIDVRLTLKEHFSEELGDTYNAIYRTTDELRAVMQETLIAEGFSYSVNGEYAFPPALRNRAETAQKYFLLNR</sequence>
<reference evidence="2 3" key="1">
    <citation type="submission" date="2023-07" db="EMBL/GenBank/DDBJ databases">
        <title>Functional and genomic diversity of the sorghum phyllosphere microbiome.</title>
        <authorList>
            <person name="Shade A."/>
        </authorList>
    </citation>
    <scope>NUCLEOTIDE SEQUENCE [LARGE SCALE GENOMIC DNA]</scope>
    <source>
        <strain evidence="2 3">SORGH_AS_1126</strain>
    </source>
</reference>
<keyword evidence="3" id="KW-1185">Reference proteome</keyword>
<dbReference type="GO" id="GO:0008168">
    <property type="term" value="F:methyltransferase activity"/>
    <property type="evidence" value="ECO:0007669"/>
    <property type="project" value="UniProtKB-KW"/>
</dbReference>
<dbReference type="SUPFAM" id="SSF53335">
    <property type="entry name" value="S-adenosyl-L-methionine-dependent methyltransferases"/>
    <property type="match status" value="1"/>
</dbReference>
<proteinExistence type="predicted"/>
<dbReference type="CDD" id="cd02440">
    <property type="entry name" value="AdoMet_MTases"/>
    <property type="match status" value="1"/>
</dbReference>
<dbReference type="InterPro" id="IPR041698">
    <property type="entry name" value="Methyltransf_25"/>
</dbReference>
<keyword evidence="2" id="KW-0489">Methyltransferase</keyword>
<feature type="domain" description="Methyltransferase" evidence="1">
    <location>
        <begin position="65"/>
        <end position="158"/>
    </location>
</feature>
<evidence type="ECO:0000313" key="2">
    <source>
        <dbReference type="EMBL" id="MDQ1185321.1"/>
    </source>
</evidence>
<keyword evidence="2" id="KW-0808">Transferase</keyword>
<dbReference type="GO" id="GO:0032259">
    <property type="term" value="P:methylation"/>
    <property type="evidence" value="ECO:0007669"/>
    <property type="project" value="UniProtKB-KW"/>
</dbReference>
<evidence type="ECO:0000259" key="1">
    <source>
        <dbReference type="Pfam" id="PF13649"/>
    </source>
</evidence>
<name>A0ABU0UK45_9HYPH</name>
<dbReference type="InterPro" id="IPR029063">
    <property type="entry name" value="SAM-dependent_MTases_sf"/>
</dbReference>
<dbReference type="EMBL" id="JAUTBL010000002">
    <property type="protein sequence ID" value="MDQ1185321.1"/>
    <property type="molecule type" value="Genomic_DNA"/>
</dbReference>
<gene>
    <name evidence="2" type="ORF">QE408_002464</name>
</gene>
<dbReference type="RefSeq" id="WP_306931511.1">
    <property type="nucleotide sequence ID" value="NZ_JAUTBL010000002.1"/>
</dbReference>
<comment type="caution">
    <text evidence="2">The sequence shown here is derived from an EMBL/GenBank/DDBJ whole genome shotgun (WGS) entry which is preliminary data.</text>
</comment>
<protein>
    <submittedName>
        <fullName evidence="2">SAM-dependent methyltransferase</fullName>
    </submittedName>
</protein>
<accession>A0ABU0UK45</accession>
<organism evidence="2 3">
    <name type="scientific">Agrobacterium larrymoorei</name>
    <dbReference type="NCBI Taxonomy" id="160699"/>
    <lineage>
        <taxon>Bacteria</taxon>
        <taxon>Pseudomonadati</taxon>
        <taxon>Pseudomonadota</taxon>
        <taxon>Alphaproteobacteria</taxon>
        <taxon>Hyphomicrobiales</taxon>
        <taxon>Rhizobiaceae</taxon>
        <taxon>Rhizobium/Agrobacterium group</taxon>
        <taxon>Agrobacterium</taxon>
    </lineage>
</organism>
<dbReference type="Proteomes" id="UP001224781">
    <property type="component" value="Unassembled WGS sequence"/>
</dbReference>